<evidence type="ECO:0000256" key="1">
    <source>
        <dbReference type="SAM" id="MobiDB-lite"/>
    </source>
</evidence>
<evidence type="ECO:0000313" key="3">
    <source>
        <dbReference type="EMBL" id="MCW6037061.1"/>
    </source>
</evidence>
<name>A0ABT3L6C4_9CYAN</name>
<dbReference type="InterPro" id="IPR045155">
    <property type="entry name" value="Beta-lactam_cat"/>
</dbReference>
<accession>A0ABT3L6C4</accession>
<dbReference type="EMBL" id="JAIHOM010000055">
    <property type="protein sequence ID" value="MCW6037061.1"/>
    <property type="molecule type" value="Genomic_DNA"/>
</dbReference>
<dbReference type="InterPro" id="IPR000871">
    <property type="entry name" value="Beta-lactam_class-A"/>
</dbReference>
<keyword evidence="3" id="KW-0378">Hydrolase</keyword>
<feature type="compositionally biased region" description="Pro residues" evidence="1">
    <location>
        <begin position="73"/>
        <end position="96"/>
    </location>
</feature>
<proteinExistence type="predicted"/>
<feature type="compositionally biased region" description="Polar residues" evidence="1">
    <location>
        <begin position="140"/>
        <end position="153"/>
    </location>
</feature>
<dbReference type="PANTHER" id="PTHR35333">
    <property type="entry name" value="BETA-LACTAMASE"/>
    <property type="match status" value="1"/>
</dbReference>
<dbReference type="InterPro" id="IPR012338">
    <property type="entry name" value="Beta-lactam/transpept-like"/>
</dbReference>
<feature type="compositionally biased region" description="Basic and acidic residues" evidence="1">
    <location>
        <begin position="1"/>
        <end position="15"/>
    </location>
</feature>
<reference evidence="3 4" key="1">
    <citation type="submission" date="2021-08" db="EMBL/GenBank/DDBJ databases">
        <title>Draft genome sequence of Spirulina subsalsa with high tolerance to salinity and hype-accumulation of phycocyanin.</title>
        <authorList>
            <person name="Pei H."/>
            <person name="Jiang L."/>
        </authorList>
    </citation>
    <scope>NUCLEOTIDE SEQUENCE [LARGE SCALE GENOMIC DNA]</scope>
    <source>
        <strain evidence="3 4">FACHB-351</strain>
    </source>
</reference>
<comment type="caution">
    <text evidence="3">The sequence shown here is derived from an EMBL/GenBank/DDBJ whole genome shotgun (WGS) entry which is preliminary data.</text>
</comment>
<dbReference type="PANTHER" id="PTHR35333:SF4">
    <property type="entry name" value="SLR0121 PROTEIN"/>
    <property type="match status" value="1"/>
</dbReference>
<feature type="region of interest" description="Disordered" evidence="1">
    <location>
        <begin position="1"/>
        <end position="181"/>
    </location>
</feature>
<dbReference type="PRINTS" id="PR01217">
    <property type="entry name" value="PRICHEXTENSN"/>
</dbReference>
<sequence>MPSDGSSEKKREKLDLALPFGGLNPTPPPPAPSPPSPIPPHLSLPKTSPENQGGYTQPPKPGRQSLRDVSLPSRPPQDAPVSRPNPPRPARLPRPPQDAHISRLGPARSASPRPASVNPKLPSTKRRKSQGQPPAKTRRPQGQPTRLQQTTELQGAFPVGSQLSDAPRPRGAGSKNQDLLRPVGAKSAPTLSSLLLVYSLRVLILGVGSGAIAGTILGTVDASRNLPFLTPSPTTSQAVRDRGDQGRYPPALAANREITPLKNRLQSLISRHSEFEAGVFFMDLDTGDYVDIQGNKPFAAASTIKTPILIAFFQALDAGSVSLTETLVMEEDTLAGEAGDMQYQPLGTRFSALDTVTRMITISDNTATNMIMKRLGGQDILNQRFTEWGLSATMIHNLLPDVEGTNTTSAVDLAHVMARVNRGDLVNLRSRDRLLEIMRNVQNNQLLPQGLDNGAIIAHKTGNIGSVVADAGLIDTPTGRRYLAAVIIQRPHNDPKATDLIRDISREAYQYFNQPVPTPDTTMAPLERDSIAVQPGG</sequence>
<dbReference type="Proteomes" id="UP001526426">
    <property type="component" value="Unassembled WGS sequence"/>
</dbReference>
<feature type="compositionally biased region" description="Polar residues" evidence="1">
    <location>
        <begin position="46"/>
        <end position="55"/>
    </location>
</feature>
<dbReference type="Pfam" id="PF13354">
    <property type="entry name" value="Beta-lactamase2"/>
    <property type="match status" value="1"/>
</dbReference>
<evidence type="ECO:0000313" key="4">
    <source>
        <dbReference type="Proteomes" id="UP001526426"/>
    </source>
</evidence>
<organism evidence="3 4">
    <name type="scientific">Spirulina subsalsa FACHB-351</name>
    <dbReference type="NCBI Taxonomy" id="234711"/>
    <lineage>
        <taxon>Bacteria</taxon>
        <taxon>Bacillati</taxon>
        <taxon>Cyanobacteriota</taxon>
        <taxon>Cyanophyceae</taxon>
        <taxon>Spirulinales</taxon>
        <taxon>Spirulinaceae</taxon>
        <taxon>Spirulina</taxon>
    </lineage>
</organism>
<gene>
    <name evidence="3" type="ORF">K4A83_12395</name>
</gene>
<protein>
    <submittedName>
        <fullName evidence="3">Serine hydrolase</fullName>
    </submittedName>
</protein>
<dbReference type="RefSeq" id="WP_265264892.1">
    <property type="nucleotide sequence ID" value="NZ_JAIHOM010000055.1"/>
</dbReference>
<feature type="compositionally biased region" description="Pro residues" evidence="1">
    <location>
        <begin position="25"/>
        <end position="42"/>
    </location>
</feature>
<dbReference type="SUPFAM" id="SSF56601">
    <property type="entry name" value="beta-lactamase/transpeptidase-like"/>
    <property type="match status" value="1"/>
</dbReference>
<feature type="domain" description="Beta-lactamase class A catalytic" evidence="2">
    <location>
        <begin position="278"/>
        <end position="487"/>
    </location>
</feature>
<keyword evidence="4" id="KW-1185">Reference proteome</keyword>
<evidence type="ECO:0000259" key="2">
    <source>
        <dbReference type="Pfam" id="PF13354"/>
    </source>
</evidence>
<dbReference type="Gene3D" id="3.40.710.10">
    <property type="entry name" value="DD-peptidase/beta-lactamase superfamily"/>
    <property type="match status" value="1"/>
</dbReference>
<dbReference type="GO" id="GO:0016787">
    <property type="term" value="F:hydrolase activity"/>
    <property type="evidence" value="ECO:0007669"/>
    <property type="project" value="UniProtKB-KW"/>
</dbReference>